<dbReference type="SUPFAM" id="SSF53474">
    <property type="entry name" value="alpha/beta-Hydrolases"/>
    <property type="match status" value="1"/>
</dbReference>
<gene>
    <name evidence="1" type="ordered locus">Srot_0969</name>
</gene>
<accession>D6ZER8</accession>
<dbReference type="KEGG" id="srt:Srot_0969"/>
<proteinExistence type="predicted"/>
<dbReference type="STRING" id="640132.Srot_0969"/>
<dbReference type="AlphaFoldDB" id="D6ZER8"/>
<organism evidence="1 2">
    <name type="scientific">Segniliparus rotundus (strain ATCC BAA-972 / CDC 1076 / CIP 108378 / DSM 44985 / JCM 13578)</name>
    <dbReference type="NCBI Taxonomy" id="640132"/>
    <lineage>
        <taxon>Bacteria</taxon>
        <taxon>Bacillati</taxon>
        <taxon>Actinomycetota</taxon>
        <taxon>Actinomycetes</taxon>
        <taxon>Mycobacteriales</taxon>
        <taxon>Segniliparaceae</taxon>
        <taxon>Segniliparus</taxon>
    </lineage>
</organism>
<dbReference type="Gene3D" id="3.40.50.1820">
    <property type="entry name" value="alpha/beta hydrolase"/>
    <property type="match status" value="1"/>
</dbReference>
<dbReference type="HOGENOM" id="CLU_1169941_0_0_11"/>
<dbReference type="eggNOG" id="COG2267">
    <property type="taxonomic scope" value="Bacteria"/>
</dbReference>
<name>D6ZER8_SEGRD</name>
<sequence length="241" mass="25116">MALMTARKPPVPVAVALPGAGSGAAFMSELFGPAAAKAGLPFVPVDPDPNAVRASYEQALDDAAREHGPVLVCGFSIGSHIGADWASRHPDQCAGVLACLPAWLGDPSGAAAAENAKHTAKLLREQGLEHSLRAMQAGSPPWVAHRLTLSWTAQWPGLPSAFDEVSRTAVPTEAALRALSAPVVLGAALGDPVHPAEAARHWLAVLPRGAIVERDFAEVGLDPSAFGHAVFETWSTKFLRL</sequence>
<dbReference type="EMBL" id="CP001958">
    <property type="protein sequence ID" value="ADG97442.1"/>
    <property type="molecule type" value="Genomic_DNA"/>
</dbReference>
<dbReference type="Proteomes" id="UP000002247">
    <property type="component" value="Chromosome"/>
</dbReference>
<evidence type="ECO:0000313" key="2">
    <source>
        <dbReference type="Proteomes" id="UP000002247"/>
    </source>
</evidence>
<dbReference type="InterPro" id="IPR029058">
    <property type="entry name" value="AB_hydrolase_fold"/>
</dbReference>
<protein>
    <recommendedName>
        <fullName evidence="3">AB hydrolase-1 domain-containing protein</fullName>
    </recommendedName>
</protein>
<keyword evidence="2" id="KW-1185">Reference proteome</keyword>
<evidence type="ECO:0008006" key="3">
    <source>
        <dbReference type="Google" id="ProtNLM"/>
    </source>
</evidence>
<evidence type="ECO:0000313" key="1">
    <source>
        <dbReference type="EMBL" id="ADG97442.1"/>
    </source>
</evidence>
<reference evidence="1 2" key="1">
    <citation type="journal article" date="2010" name="Stand. Genomic Sci.">
        <title>Complete genome sequence of Segniliparus rotundus type strain (CDC 1076).</title>
        <authorList>
            <person name="Sikorski J."/>
            <person name="Lapidus A."/>
            <person name="Copeland A."/>
            <person name="Misra M."/>
            <person name="Glavina Del Rio T."/>
            <person name="Nolan M."/>
            <person name="Lucas S."/>
            <person name="Chen F."/>
            <person name="Tice H."/>
            <person name="Cheng J.F."/>
            <person name="Jando M."/>
            <person name="Schneider S."/>
            <person name="Bruce D."/>
            <person name="Goodwin L."/>
            <person name="Pitluck S."/>
            <person name="Liolios K."/>
            <person name="Mikhailova N."/>
            <person name="Pati A."/>
            <person name="Ivanova N."/>
            <person name="Mavromatis K."/>
            <person name="Chen A."/>
            <person name="Palaniappan K."/>
            <person name="Chertkov O."/>
            <person name="Land M."/>
            <person name="Hauser L."/>
            <person name="Chang Y.J."/>
            <person name="Jeffries C.D."/>
            <person name="Brettin T."/>
            <person name="Detter J.C."/>
            <person name="Han C."/>
            <person name="Rohde M."/>
            <person name="Goker M."/>
            <person name="Bristow J."/>
            <person name="Eisen J.A."/>
            <person name="Markowitz V."/>
            <person name="Hugenholtz P."/>
            <person name="Kyrpides N.C."/>
            <person name="Klenk H.P."/>
        </authorList>
    </citation>
    <scope>NUCLEOTIDE SEQUENCE [LARGE SCALE GENOMIC DNA]</scope>
    <source>
        <strain evidence="2">ATCC BAA-972 / CDC 1076 / CIP 108378 / DSM 44985 / JCM 13578</strain>
    </source>
</reference>